<gene>
    <name evidence="2" type="ORF">NDDWPVAN_CDS0106</name>
</gene>
<feature type="region of interest" description="Disordered" evidence="1">
    <location>
        <begin position="1"/>
        <end position="26"/>
    </location>
</feature>
<feature type="compositionally biased region" description="Polar residues" evidence="1">
    <location>
        <begin position="1"/>
        <end position="14"/>
    </location>
</feature>
<proteinExistence type="predicted"/>
<evidence type="ECO:0000256" key="1">
    <source>
        <dbReference type="SAM" id="MobiDB-lite"/>
    </source>
</evidence>
<dbReference type="EMBL" id="PP856721">
    <property type="protein sequence ID" value="XCH40232.1"/>
    <property type="molecule type" value="Genomic_DNA"/>
</dbReference>
<protein>
    <submittedName>
        <fullName evidence="2">Uncharacterized protein</fullName>
    </submittedName>
</protein>
<sequence>MQKSEFSEISNNQYHGKANEKTRSKRVILRLNGYQLPPLNH</sequence>
<reference evidence="2" key="1">
    <citation type="submission" date="2024-05" db="EMBL/GenBank/DDBJ databases">
        <authorList>
            <person name="Mugo M.M."/>
            <person name="Musyoki A.M."/>
            <person name="Makumi A.M."/>
            <person name="Mutai I."/>
            <person name="Drechsel O."/>
            <person name="Kering K.K."/>
            <person name="Muturi P."/>
            <person name="Mbae C.K."/>
            <person name="Kariuki S.M."/>
        </authorList>
    </citation>
    <scope>NUCLEOTIDE SEQUENCE</scope>
</reference>
<accession>A0AAU8GFH9</accession>
<organism evidence="2">
    <name type="scientific">Salmonella phage vB_SEnST11_KE22</name>
    <dbReference type="NCBI Taxonomy" id="3161173"/>
    <lineage>
        <taxon>Viruses</taxon>
        <taxon>Duplodnaviria</taxon>
        <taxon>Heunggongvirae</taxon>
        <taxon>Uroviricota</taxon>
        <taxon>Caudoviricetes</taxon>
        <taxon>Vequintavirinae</taxon>
        <taxon>Seunavirus</taxon>
    </lineage>
</organism>
<evidence type="ECO:0000313" key="2">
    <source>
        <dbReference type="EMBL" id="XCH40232.1"/>
    </source>
</evidence>
<name>A0AAU8GFH9_9CAUD</name>